<keyword evidence="7 18" id="KW-0808">Transferase</keyword>
<evidence type="ECO:0000256" key="13">
    <source>
        <dbReference type="ARBA" id="ARBA00023012"/>
    </source>
</evidence>
<dbReference type="Gene3D" id="1.10.287.130">
    <property type="match status" value="1"/>
</dbReference>
<keyword evidence="6" id="KW-0597">Phosphoprotein</keyword>
<dbReference type="PROSITE" id="PS50885">
    <property type="entry name" value="HAMP"/>
    <property type="match status" value="1"/>
</dbReference>
<dbReference type="EC" id="2.7.13.3" evidence="3"/>
<organism evidence="18 19">
    <name type="scientific">Jannaschia rubra</name>
    <dbReference type="NCBI Taxonomy" id="282197"/>
    <lineage>
        <taxon>Bacteria</taxon>
        <taxon>Pseudomonadati</taxon>
        <taxon>Pseudomonadota</taxon>
        <taxon>Alphaproteobacteria</taxon>
        <taxon>Rhodobacterales</taxon>
        <taxon>Roseobacteraceae</taxon>
        <taxon>Jannaschia</taxon>
    </lineage>
</organism>
<keyword evidence="4" id="KW-1003">Cell membrane</keyword>
<dbReference type="SMART" id="SM00388">
    <property type="entry name" value="HisKA"/>
    <property type="match status" value="1"/>
</dbReference>
<evidence type="ECO:0000256" key="10">
    <source>
        <dbReference type="ARBA" id="ARBA00022777"/>
    </source>
</evidence>
<feature type="domain" description="Histidine kinase" evidence="16">
    <location>
        <begin position="197"/>
        <end position="390"/>
    </location>
</feature>
<dbReference type="PANTHER" id="PTHR44936">
    <property type="entry name" value="SENSOR PROTEIN CREC"/>
    <property type="match status" value="1"/>
</dbReference>
<gene>
    <name evidence="18" type="primary">envZ_1</name>
    <name evidence="18" type="ORF">JAN5088_02692</name>
</gene>
<dbReference type="GO" id="GO:0005524">
    <property type="term" value="F:ATP binding"/>
    <property type="evidence" value="ECO:0007669"/>
    <property type="project" value="UniProtKB-KW"/>
</dbReference>
<dbReference type="SUPFAM" id="SSF47384">
    <property type="entry name" value="Homodimeric domain of signal transducing histidine kinase"/>
    <property type="match status" value="1"/>
</dbReference>
<keyword evidence="13" id="KW-0902">Two-component regulatory system</keyword>
<evidence type="ECO:0000256" key="5">
    <source>
        <dbReference type="ARBA" id="ARBA00022519"/>
    </source>
</evidence>
<keyword evidence="12 15" id="KW-1133">Transmembrane helix</keyword>
<comment type="catalytic activity">
    <reaction evidence="1">
        <text>ATP + protein L-histidine = ADP + protein N-phospho-L-histidine.</text>
        <dbReference type="EC" id="2.7.13.3"/>
    </reaction>
</comment>
<dbReference type="SMART" id="SM00387">
    <property type="entry name" value="HATPase_c"/>
    <property type="match status" value="1"/>
</dbReference>
<dbReference type="Proteomes" id="UP000048908">
    <property type="component" value="Unassembled WGS sequence"/>
</dbReference>
<dbReference type="STRING" id="282197.SAMN04488517_1145"/>
<evidence type="ECO:0000256" key="7">
    <source>
        <dbReference type="ARBA" id="ARBA00022679"/>
    </source>
</evidence>
<accession>A0A0M6XVC2</accession>
<dbReference type="InterPro" id="IPR036890">
    <property type="entry name" value="HATPase_C_sf"/>
</dbReference>
<protein>
    <recommendedName>
        <fullName evidence="3">histidine kinase</fullName>
        <ecNumber evidence="3">2.7.13.3</ecNumber>
    </recommendedName>
</protein>
<keyword evidence="14 15" id="KW-0472">Membrane</keyword>
<keyword evidence="8 15" id="KW-0812">Transmembrane</keyword>
<dbReference type="InterPro" id="IPR003660">
    <property type="entry name" value="HAMP_dom"/>
</dbReference>
<dbReference type="CDD" id="cd06225">
    <property type="entry name" value="HAMP"/>
    <property type="match status" value="1"/>
</dbReference>
<name>A0A0M6XVC2_9RHOB</name>
<keyword evidence="5" id="KW-0997">Cell inner membrane</keyword>
<evidence type="ECO:0000256" key="6">
    <source>
        <dbReference type="ARBA" id="ARBA00022553"/>
    </source>
</evidence>
<dbReference type="Pfam" id="PF02518">
    <property type="entry name" value="HATPase_c"/>
    <property type="match status" value="1"/>
</dbReference>
<feature type="domain" description="HAMP" evidence="17">
    <location>
        <begin position="138"/>
        <end position="189"/>
    </location>
</feature>
<keyword evidence="11" id="KW-0067">ATP-binding</keyword>
<keyword evidence="10" id="KW-0418">Kinase</keyword>
<keyword evidence="19" id="KW-1185">Reference proteome</keyword>
<dbReference type="SUPFAM" id="SSF55874">
    <property type="entry name" value="ATPase domain of HSP90 chaperone/DNA topoisomerase II/histidine kinase"/>
    <property type="match status" value="1"/>
</dbReference>
<feature type="transmembrane region" description="Helical" evidence="15">
    <location>
        <begin position="118"/>
        <end position="137"/>
    </location>
</feature>
<dbReference type="CDD" id="cd00082">
    <property type="entry name" value="HisKA"/>
    <property type="match status" value="1"/>
</dbReference>
<evidence type="ECO:0000256" key="1">
    <source>
        <dbReference type="ARBA" id="ARBA00000085"/>
    </source>
</evidence>
<dbReference type="InterPro" id="IPR005467">
    <property type="entry name" value="His_kinase_dom"/>
</dbReference>
<dbReference type="InterPro" id="IPR050980">
    <property type="entry name" value="2C_sensor_his_kinase"/>
</dbReference>
<dbReference type="InterPro" id="IPR003594">
    <property type="entry name" value="HATPase_dom"/>
</dbReference>
<keyword evidence="9" id="KW-0547">Nucleotide-binding</keyword>
<dbReference type="AlphaFoldDB" id="A0A0M6XVC2"/>
<evidence type="ECO:0000256" key="4">
    <source>
        <dbReference type="ARBA" id="ARBA00022475"/>
    </source>
</evidence>
<evidence type="ECO:0000313" key="18">
    <source>
        <dbReference type="EMBL" id="CTQ33904.1"/>
    </source>
</evidence>
<evidence type="ECO:0000259" key="17">
    <source>
        <dbReference type="PROSITE" id="PS50885"/>
    </source>
</evidence>
<evidence type="ECO:0000256" key="8">
    <source>
        <dbReference type="ARBA" id="ARBA00022692"/>
    </source>
</evidence>
<reference evidence="18 19" key="1">
    <citation type="submission" date="2015-07" db="EMBL/GenBank/DDBJ databases">
        <authorList>
            <person name="Noorani M."/>
        </authorList>
    </citation>
    <scope>NUCLEOTIDE SEQUENCE [LARGE SCALE GENOMIC DNA]</scope>
    <source>
        <strain evidence="18 19">CECT 5088</strain>
    </source>
</reference>
<dbReference type="InterPro" id="IPR036097">
    <property type="entry name" value="HisK_dim/P_sf"/>
</dbReference>
<dbReference type="InterPro" id="IPR004358">
    <property type="entry name" value="Sig_transdc_His_kin-like_C"/>
</dbReference>
<dbReference type="Pfam" id="PF00672">
    <property type="entry name" value="HAMP"/>
    <property type="match status" value="1"/>
</dbReference>
<dbReference type="Gene3D" id="3.30.565.10">
    <property type="entry name" value="Histidine kinase-like ATPase, C-terminal domain"/>
    <property type="match status" value="1"/>
</dbReference>
<dbReference type="GO" id="GO:0000155">
    <property type="term" value="F:phosphorelay sensor kinase activity"/>
    <property type="evidence" value="ECO:0007669"/>
    <property type="project" value="InterPro"/>
</dbReference>
<evidence type="ECO:0000256" key="11">
    <source>
        <dbReference type="ARBA" id="ARBA00022840"/>
    </source>
</evidence>
<dbReference type="GO" id="GO:0005886">
    <property type="term" value="C:plasma membrane"/>
    <property type="evidence" value="ECO:0007669"/>
    <property type="project" value="UniProtKB-SubCell"/>
</dbReference>
<proteinExistence type="predicted"/>
<evidence type="ECO:0000256" key="12">
    <source>
        <dbReference type="ARBA" id="ARBA00022989"/>
    </source>
</evidence>
<evidence type="ECO:0000256" key="3">
    <source>
        <dbReference type="ARBA" id="ARBA00012438"/>
    </source>
</evidence>
<evidence type="ECO:0000256" key="2">
    <source>
        <dbReference type="ARBA" id="ARBA00004429"/>
    </source>
</evidence>
<evidence type="ECO:0000313" key="19">
    <source>
        <dbReference type="Proteomes" id="UP000048908"/>
    </source>
</evidence>
<evidence type="ECO:0000259" key="16">
    <source>
        <dbReference type="PROSITE" id="PS50109"/>
    </source>
</evidence>
<dbReference type="PRINTS" id="PR00344">
    <property type="entry name" value="BCTRLSENSOR"/>
</dbReference>
<dbReference type="Pfam" id="PF00512">
    <property type="entry name" value="HisKA"/>
    <property type="match status" value="1"/>
</dbReference>
<dbReference type="PANTHER" id="PTHR44936:SF5">
    <property type="entry name" value="SENSOR HISTIDINE KINASE ENVZ"/>
    <property type="match status" value="1"/>
</dbReference>
<evidence type="ECO:0000256" key="9">
    <source>
        <dbReference type="ARBA" id="ARBA00022741"/>
    </source>
</evidence>
<dbReference type="InterPro" id="IPR003661">
    <property type="entry name" value="HisK_dim/P_dom"/>
</dbReference>
<sequence>MPIVTLQLAVAVMFLQRHYEDVTIQMTSNMTREIELVRRMPDLAAQLGIDPVPPPVTTRIRWWDLSARAMRRRLETSFDDLSTVDTVSERKTVLLGFTDGTGLRFPRNAVSAANPHQLLVLMVAVAVLMTAVSFLFMRGQIRPIRRLAHAAEAFGRGQDPDYRPSGATEVRAAGMAFLDMRQRIERHIEQRTLLLSGVSHDLRTPLTRMKLELSMMDSDEAGALTGDVEAMERIIDTFLDFARESASDERAAVDVRDIVQEGVDMAAPGRGIAVAGPSVTSDVLPDGLRRAVANLVSNALRYGGDVRVGVQVSDAAIVIAVEDDGPGIAPADREEAMRPFARLDAARSNTAGNVGLGLSIVRDVARAHGGALRLGTSDLGGLKAEIVVPR</sequence>
<dbReference type="PROSITE" id="PS50109">
    <property type="entry name" value="HIS_KIN"/>
    <property type="match status" value="1"/>
</dbReference>
<comment type="subcellular location">
    <subcellularLocation>
        <location evidence="2">Cell inner membrane</location>
        <topology evidence="2">Multi-pass membrane protein</topology>
    </subcellularLocation>
</comment>
<evidence type="ECO:0000256" key="15">
    <source>
        <dbReference type="SAM" id="Phobius"/>
    </source>
</evidence>
<evidence type="ECO:0000256" key="14">
    <source>
        <dbReference type="ARBA" id="ARBA00023136"/>
    </source>
</evidence>
<dbReference type="EMBL" id="CXPG01000020">
    <property type="protein sequence ID" value="CTQ33904.1"/>
    <property type="molecule type" value="Genomic_DNA"/>
</dbReference>